<dbReference type="GO" id="GO:0016746">
    <property type="term" value="F:acyltransferase activity"/>
    <property type="evidence" value="ECO:0007669"/>
    <property type="project" value="InterPro"/>
</dbReference>
<reference evidence="1" key="1">
    <citation type="journal article" date="2023" name="Int. J. Syst. Evol. Microbiol.">
        <title>&lt;i&gt;Holtiella tumoricola&lt;/i&gt; gen. nov. sp. nov., isolated from a human clinical sample.</title>
        <authorList>
            <person name="Allen-Vercoe E."/>
            <person name="Daigneault M.C."/>
            <person name="Vancuren S.J."/>
            <person name="Cochrane K."/>
            <person name="O'Neal L.L."/>
            <person name="Sankaranarayanan K."/>
            <person name="Lawson P.A."/>
        </authorList>
    </citation>
    <scope>NUCLEOTIDE SEQUENCE</scope>
    <source>
        <strain evidence="1">CC70A</strain>
    </source>
</reference>
<comment type="caution">
    <text evidence="1">The sequence shown here is derived from an EMBL/GenBank/DDBJ whole genome shotgun (WGS) entry which is preliminary data.</text>
</comment>
<organism evidence="1 2">
    <name type="scientific">Holtiella tumoricola</name>
    <dbReference type="NCBI Taxonomy" id="3018743"/>
    <lineage>
        <taxon>Bacteria</taxon>
        <taxon>Bacillati</taxon>
        <taxon>Bacillota</taxon>
        <taxon>Clostridia</taxon>
        <taxon>Lachnospirales</taxon>
        <taxon>Cellulosilyticaceae</taxon>
        <taxon>Holtiella</taxon>
    </lineage>
</organism>
<dbReference type="Pfam" id="PF07451">
    <property type="entry name" value="SpoVAD"/>
    <property type="match status" value="1"/>
</dbReference>
<dbReference type="RefSeq" id="WP_053985486.1">
    <property type="nucleotide sequence ID" value="NZ_JAQIFT010000068.1"/>
</dbReference>
<dbReference type="Gene3D" id="3.40.47.40">
    <property type="entry name" value="Stage V sporulation protein AD"/>
    <property type="match status" value="1"/>
</dbReference>
<sequence>MGHVGRQTIIFEKQPVILETYSTVGPKEGQGPMGGCFHEVLEDELLGEKTWEKAEGMMIKRTVQGLLNKSGKKPEDVDYILCGDLENQINSTQMAIKDFNIPFFGLYGACSTMGESMSLGAILIGSGYAKHVITGASSHNCTAEKQFRYPMEYGGQRPLTQQWTVTGSGYVLLGESGAGPKIHSITTGKVVDFETKDVFNMGAVMAPAAADTILAHLKETNQKPEDYDAIITGDLGQCGTDILLDLTAKLGTDISKVHQDCGLLIFDNEAQDTHSGGSGCGCSASVFAGHFYKALKDKKLKKVLLVPTGALMSLCSTQQGENITGIAHAVSICAE</sequence>
<dbReference type="InterPro" id="IPR038369">
    <property type="entry name" value="SpoVAD_sf"/>
</dbReference>
<evidence type="ECO:0000313" key="1">
    <source>
        <dbReference type="EMBL" id="MDA3733839.1"/>
    </source>
</evidence>
<keyword evidence="2" id="KW-1185">Reference proteome</keyword>
<dbReference type="NCBIfam" id="TIGR02845">
    <property type="entry name" value="spore_V_AD"/>
    <property type="match status" value="1"/>
</dbReference>
<accession>A0AA42DSU1</accession>
<evidence type="ECO:0000313" key="2">
    <source>
        <dbReference type="Proteomes" id="UP001169242"/>
    </source>
</evidence>
<dbReference type="AlphaFoldDB" id="A0AA42DSU1"/>
<name>A0AA42DSU1_9FIRM</name>
<proteinExistence type="predicted"/>
<dbReference type="Proteomes" id="UP001169242">
    <property type="component" value="Unassembled WGS sequence"/>
</dbReference>
<dbReference type="PIRSF" id="PIRSF011570">
    <property type="entry name" value="SpoVAD"/>
    <property type="match status" value="1"/>
</dbReference>
<dbReference type="InterPro" id="IPR016039">
    <property type="entry name" value="Thiolase-like"/>
</dbReference>
<dbReference type="InterPro" id="IPR010894">
    <property type="entry name" value="SpoVAD"/>
</dbReference>
<gene>
    <name evidence="1" type="primary">spoVAD</name>
    <name evidence="1" type="ORF">PBV87_20405</name>
</gene>
<dbReference type="EMBL" id="JAQIFT010000068">
    <property type="protein sequence ID" value="MDA3733839.1"/>
    <property type="molecule type" value="Genomic_DNA"/>
</dbReference>
<dbReference type="SUPFAM" id="SSF53901">
    <property type="entry name" value="Thiolase-like"/>
    <property type="match status" value="1"/>
</dbReference>
<dbReference type="NCBIfam" id="NF006160">
    <property type="entry name" value="PRK08304.1"/>
    <property type="match status" value="1"/>
</dbReference>
<protein>
    <submittedName>
        <fullName evidence="1">Stage V sporulation protein AD</fullName>
    </submittedName>
</protein>